<keyword evidence="2" id="KW-1185">Reference proteome</keyword>
<gene>
    <name evidence="1" type="ORF">EJP77_18515</name>
</gene>
<dbReference type="AlphaFoldDB" id="A0A3S1D3G8"/>
<dbReference type="InterPro" id="IPR023214">
    <property type="entry name" value="HAD_sf"/>
</dbReference>
<dbReference type="InterPro" id="IPR023198">
    <property type="entry name" value="PGP-like_dom2"/>
</dbReference>
<protein>
    <recommendedName>
        <fullName evidence="3">Haloacid dehalogenase</fullName>
    </recommendedName>
</protein>
<name>A0A3S1D3G8_9BACL</name>
<dbReference type="InterPro" id="IPR036412">
    <property type="entry name" value="HAD-like_sf"/>
</dbReference>
<dbReference type="EMBL" id="RZNX01000012">
    <property type="protein sequence ID" value="RUT28010.1"/>
    <property type="molecule type" value="Genomic_DNA"/>
</dbReference>
<dbReference type="PANTHER" id="PTHR43611:SF3">
    <property type="entry name" value="FLAVIN MONONUCLEOTIDE HYDROLASE 1, CHLOROPLATIC"/>
    <property type="match status" value="1"/>
</dbReference>
<proteinExistence type="predicted"/>
<dbReference type="Gene3D" id="1.10.150.240">
    <property type="entry name" value="Putative phosphatase, domain 2"/>
    <property type="match status" value="1"/>
</dbReference>
<evidence type="ECO:0008006" key="3">
    <source>
        <dbReference type="Google" id="ProtNLM"/>
    </source>
</evidence>
<dbReference type="Proteomes" id="UP000272464">
    <property type="component" value="Unassembled WGS sequence"/>
</dbReference>
<dbReference type="OrthoDB" id="2856744at2"/>
<organism evidence="1 2">
    <name type="scientific">Paenibacillus zeisoli</name>
    <dbReference type="NCBI Taxonomy" id="2496267"/>
    <lineage>
        <taxon>Bacteria</taxon>
        <taxon>Bacillati</taxon>
        <taxon>Bacillota</taxon>
        <taxon>Bacilli</taxon>
        <taxon>Bacillales</taxon>
        <taxon>Paenibacillaceae</taxon>
        <taxon>Paenibacillus</taxon>
    </lineage>
</organism>
<accession>A0A3S1D3G8</accession>
<evidence type="ECO:0000313" key="1">
    <source>
        <dbReference type="EMBL" id="RUT28010.1"/>
    </source>
</evidence>
<dbReference type="SUPFAM" id="SSF56784">
    <property type="entry name" value="HAD-like"/>
    <property type="match status" value="1"/>
</dbReference>
<reference evidence="1 2" key="1">
    <citation type="submission" date="2018-12" db="EMBL/GenBank/DDBJ databases">
        <authorList>
            <person name="Sun L."/>
            <person name="Chen Z."/>
        </authorList>
    </citation>
    <scope>NUCLEOTIDE SEQUENCE [LARGE SCALE GENOMIC DNA]</scope>
    <source>
        <strain evidence="1 2">3-5-3</strain>
    </source>
</reference>
<evidence type="ECO:0000313" key="2">
    <source>
        <dbReference type="Proteomes" id="UP000272464"/>
    </source>
</evidence>
<comment type="caution">
    <text evidence="1">The sequence shown here is derived from an EMBL/GenBank/DDBJ whole genome shotgun (WGS) entry which is preliminary data.</text>
</comment>
<sequence length="197" mass="23330">MNRPPLVLDVAGVLTTNLSPYYWDELGNICGLPPSYIKQQFRSEIRERLWTGQITEQEYYLWLKQKFLNSTANLLCDRSLLLKHLRMLPAASYFEIWSRQADIHLLSNHRTEWLDELLRPYNCYLTSMTISNSVGICKPDLAIYEHVQRHLDNESIVFYVDDQDRNLLPARELGWHTFRADPEGQWIDKLRDTLSNW</sequence>
<dbReference type="Gene3D" id="3.40.50.1000">
    <property type="entry name" value="HAD superfamily/HAD-like"/>
    <property type="match status" value="1"/>
</dbReference>
<dbReference type="PANTHER" id="PTHR43611">
    <property type="entry name" value="ALPHA-D-GLUCOSE 1-PHOSPHATE PHOSPHATASE"/>
    <property type="match status" value="1"/>
</dbReference>